<dbReference type="GO" id="GO:0003677">
    <property type="term" value="F:DNA binding"/>
    <property type="evidence" value="ECO:0007669"/>
    <property type="project" value="InterPro"/>
</dbReference>
<dbReference type="EMBL" id="CP010802">
    <property type="protein sequence ID" value="ALC15025.1"/>
    <property type="molecule type" value="Genomic_DNA"/>
</dbReference>
<reference evidence="2 3" key="1">
    <citation type="submission" date="2015-07" db="EMBL/GenBank/DDBJ databases">
        <title>Isolation and Genomic Characterization of a Novel Halophilic Metal-Reducing Deltaproteobacterium from the Deep Subsurface.</title>
        <authorList>
            <person name="Badalamenti J.P."/>
            <person name="Summers Z.M."/>
            <person name="Gralnick J.A."/>
            <person name="Bond D.R."/>
        </authorList>
    </citation>
    <scope>NUCLEOTIDE SEQUENCE [LARGE SCALE GENOMIC DNA]</scope>
    <source>
        <strain evidence="2 3">WTL</strain>
    </source>
</reference>
<dbReference type="GO" id="GO:0032784">
    <property type="term" value="P:regulation of DNA-templated transcription elongation"/>
    <property type="evidence" value="ECO:0007669"/>
    <property type="project" value="InterPro"/>
</dbReference>
<dbReference type="KEGG" id="des:DSOUD_0225"/>
<accession>A0A0M4DEL8</accession>
<dbReference type="STRING" id="1603606.DSOUD_0225"/>
<keyword evidence="2" id="KW-0251">Elongation factor</keyword>
<dbReference type="InterPro" id="IPR023459">
    <property type="entry name" value="Tscrpt_elong_fac_GreA/B_fam"/>
</dbReference>
<dbReference type="AlphaFoldDB" id="A0A0M4DEL8"/>
<dbReference type="GO" id="GO:0003746">
    <property type="term" value="F:translation elongation factor activity"/>
    <property type="evidence" value="ECO:0007669"/>
    <property type="project" value="UniProtKB-KW"/>
</dbReference>
<dbReference type="PATRIC" id="fig|1603606.3.peg.252"/>
<sequence>MDKEPLRQRIIEQLAADLELFLQAARAAHEAATNAENLPDNEYETLALEASYVAQGQANRAQEIRMALESYKALELRPFGDGEPIRLGALVTLEGEDGRFRTVLIGPEAGGLKVFDGNREIIVITPSSPLGQELLGRIEGDQVTTGVGDTMRDYEIIAVG</sequence>
<evidence type="ECO:0000313" key="2">
    <source>
        <dbReference type="EMBL" id="ALC15025.1"/>
    </source>
</evidence>
<proteinExistence type="predicted"/>
<dbReference type="InterPro" id="IPR001437">
    <property type="entry name" value="Tscrpt_elong_fac_GreA/B_C"/>
</dbReference>
<name>A0A0M4DEL8_9BACT</name>
<gene>
    <name evidence="2" type="ORF">DSOUD_0225</name>
</gene>
<evidence type="ECO:0000259" key="1">
    <source>
        <dbReference type="Pfam" id="PF01272"/>
    </source>
</evidence>
<evidence type="ECO:0000313" key="3">
    <source>
        <dbReference type="Proteomes" id="UP000057158"/>
    </source>
</evidence>
<dbReference type="PIRSF" id="PIRSF006092">
    <property type="entry name" value="GreA_GreB"/>
    <property type="match status" value="1"/>
</dbReference>
<dbReference type="RefSeq" id="WP_053549266.1">
    <property type="nucleotide sequence ID" value="NZ_CP010802.1"/>
</dbReference>
<dbReference type="OrthoDB" id="5293337at2"/>
<keyword evidence="2" id="KW-0648">Protein biosynthesis</keyword>
<dbReference type="Gene3D" id="3.10.50.30">
    <property type="entry name" value="Transcription elongation factor, GreA/GreB, C-terminal domain"/>
    <property type="match status" value="1"/>
</dbReference>
<dbReference type="Pfam" id="PF01272">
    <property type="entry name" value="GreA_GreB"/>
    <property type="match status" value="1"/>
</dbReference>
<dbReference type="Proteomes" id="UP000057158">
    <property type="component" value="Chromosome"/>
</dbReference>
<dbReference type="InterPro" id="IPR036953">
    <property type="entry name" value="GreA/GreB_C_sf"/>
</dbReference>
<dbReference type="GO" id="GO:0070063">
    <property type="term" value="F:RNA polymerase binding"/>
    <property type="evidence" value="ECO:0007669"/>
    <property type="project" value="InterPro"/>
</dbReference>
<organism evidence="2 3">
    <name type="scientific">Desulfuromonas soudanensis</name>
    <dbReference type="NCBI Taxonomy" id="1603606"/>
    <lineage>
        <taxon>Bacteria</taxon>
        <taxon>Pseudomonadati</taxon>
        <taxon>Thermodesulfobacteriota</taxon>
        <taxon>Desulfuromonadia</taxon>
        <taxon>Desulfuromonadales</taxon>
        <taxon>Desulfuromonadaceae</taxon>
        <taxon>Desulfuromonas</taxon>
    </lineage>
</organism>
<dbReference type="SUPFAM" id="SSF54534">
    <property type="entry name" value="FKBP-like"/>
    <property type="match status" value="1"/>
</dbReference>
<feature type="domain" description="Transcription elongation factor GreA/GreB C-terminal" evidence="1">
    <location>
        <begin position="85"/>
        <end position="159"/>
    </location>
</feature>
<keyword evidence="3" id="KW-1185">Reference proteome</keyword>
<protein>
    <submittedName>
        <fullName evidence="2">GreA/GreB family elongation factor</fullName>
    </submittedName>
</protein>